<keyword evidence="4" id="KW-0614">Plasmid</keyword>
<dbReference type="PROSITE" id="PS50164">
    <property type="entry name" value="GIY_YIG"/>
    <property type="match status" value="1"/>
</dbReference>
<dbReference type="Gene3D" id="3.40.1440.10">
    <property type="entry name" value="GIY-YIG endonuclease"/>
    <property type="match status" value="1"/>
</dbReference>
<dbReference type="InterPro" id="IPR010982">
    <property type="entry name" value="Lambda_DNA-bd_dom_sf"/>
</dbReference>
<dbReference type="CDD" id="cd00093">
    <property type="entry name" value="HTH_XRE"/>
    <property type="match status" value="1"/>
</dbReference>
<dbReference type="Proteomes" id="UP001055453">
    <property type="component" value="Plasmid pANSO36A"/>
</dbReference>
<organism evidence="4 5">
    <name type="scientific">Nostoc cf. commune SO-36</name>
    <dbReference type="NCBI Taxonomy" id="449208"/>
    <lineage>
        <taxon>Bacteria</taxon>
        <taxon>Bacillati</taxon>
        <taxon>Cyanobacteriota</taxon>
        <taxon>Cyanophyceae</taxon>
        <taxon>Nostocales</taxon>
        <taxon>Nostocaceae</taxon>
        <taxon>Nostoc</taxon>
    </lineage>
</organism>
<gene>
    <name evidence="4" type="ORF">ANSO36C_62690</name>
</gene>
<dbReference type="InterPro" id="IPR000305">
    <property type="entry name" value="GIY-YIG_endonuc"/>
</dbReference>
<proteinExistence type="predicted"/>
<dbReference type="SUPFAM" id="SSF82771">
    <property type="entry name" value="GIY-YIG endonuclease"/>
    <property type="match status" value="1"/>
</dbReference>
<dbReference type="PROSITE" id="PS50943">
    <property type="entry name" value="HTH_CROC1"/>
    <property type="match status" value="1"/>
</dbReference>
<name>A0ABM7ZB25_NOSCO</name>
<dbReference type="InterPro" id="IPR035901">
    <property type="entry name" value="GIY-YIG_endonuc_sf"/>
</dbReference>
<accession>A0ABM7ZB25</accession>
<geneLocation type="plasmid" evidence="4 5">
    <name>pANSO36A</name>
</geneLocation>
<sequence>MVYMEDINLWELPFVALEDRNSLPDEPCVYLAIDKDNSVLYVGMSDNLRQKWKSHPKLEALSRLEGVKISYIRTEAELLRKLENALIKVFKPPLNLTEAPKKGIAALREKIGLTQKQLGDLVGVDTSTIRNWEYGKGSETFAKVARLCKVLECDIEDLFEEEAV</sequence>
<evidence type="ECO:0008006" key="6">
    <source>
        <dbReference type="Google" id="ProtNLM"/>
    </source>
</evidence>
<feature type="domain" description="HTH cro/C1-type" evidence="3">
    <location>
        <begin position="104"/>
        <end position="158"/>
    </location>
</feature>
<dbReference type="PANTHER" id="PTHR46558:SF4">
    <property type="entry name" value="DNA-BIDING PHAGE PROTEIN"/>
    <property type="match status" value="1"/>
</dbReference>
<evidence type="ECO:0000259" key="2">
    <source>
        <dbReference type="PROSITE" id="PS50164"/>
    </source>
</evidence>
<dbReference type="InterPro" id="IPR001387">
    <property type="entry name" value="Cro/C1-type_HTH"/>
</dbReference>
<evidence type="ECO:0000259" key="3">
    <source>
        <dbReference type="PROSITE" id="PS50943"/>
    </source>
</evidence>
<evidence type="ECO:0000256" key="1">
    <source>
        <dbReference type="ARBA" id="ARBA00023125"/>
    </source>
</evidence>
<dbReference type="SUPFAM" id="SSF47413">
    <property type="entry name" value="lambda repressor-like DNA-binding domains"/>
    <property type="match status" value="1"/>
</dbReference>
<evidence type="ECO:0000313" key="5">
    <source>
        <dbReference type="Proteomes" id="UP001055453"/>
    </source>
</evidence>
<dbReference type="SMART" id="SM00465">
    <property type="entry name" value="GIYc"/>
    <property type="match status" value="1"/>
</dbReference>
<dbReference type="PANTHER" id="PTHR46558">
    <property type="entry name" value="TRACRIPTIONAL REGULATORY PROTEIN-RELATED-RELATED"/>
    <property type="match status" value="1"/>
</dbReference>
<keyword evidence="5" id="KW-1185">Reference proteome</keyword>
<reference evidence="4" key="1">
    <citation type="submission" date="2022-04" db="EMBL/GenBank/DDBJ databases">
        <title>Complete genome sequence of a cyanobacterium, Nostoc sp. SO-36, isolated in Antarctica.</title>
        <authorList>
            <person name="Kanesaki Y."/>
            <person name="Effendi D."/>
            <person name="Sakamoto T."/>
            <person name="Ohtani S."/>
            <person name="Awai K."/>
        </authorList>
    </citation>
    <scope>NUCLEOTIDE SEQUENCE</scope>
    <source>
        <strain evidence="4">SO-36</strain>
        <plasmid evidence="4">pANSO36A</plasmid>
    </source>
</reference>
<dbReference type="SMART" id="SM00530">
    <property type="entry name" value="HTH_XRE"/>
    <property type="match status" value="1"/>
</dbReference>
<evidence type="ECO:0000313" key="4">
    <source>
        <dbReference type="EMBL" id="BDI20467.1"/>
    </source>
</evidence>
<dbReference type="Pfam" id="PF01381">
    <property type="entry name" value="HTH_3"/>
    <property type="match status" value="1"/>
</dbReference>
<dbReference type="EMBL" id="AP025733">
    <property type="protein sequence ID" value="BDI20467.1"/>
    <property type="molecule type" value="Genomic_DNA"/>
</dbReference>
<dbReference type="Pfam" id="PF01541">
    <property type="entry name" value="GIY-YIG"/>
    <property type="match status" value="1"/>
</dbReference>
<feature type="domain" description="GIY-YIG" evidence="2">
    <location>
        <begin position="25"/>
        <end position="96"/>
    </location>
</feature>
<keyword evidence="1" id="KW-0238">DNA-binding</keyword>
<dbReference type="Gene3D" id="1.10.260.40">
    <property type="entry name" value="lambda repressor-like DNA-binding domains"/>
    <property type="match status" value="1"/>
</dbReference>
<protein>
    <recommendedName>
        <fullName evidence="6">XRE family transcriptional regulator</fullName>
    </recommendedName>
</protein>